<dbReference type="SUPFAM" id="SSF159501">
    <property type="entry name" value="EreA/ChaN-like"/>
    <property type="match status" value="1"/>
</dbReference>
<name>A0A1Y5FBT9_9BACT</name>
<comment type="caution">
    <text evidence="2">The sequence shown here is derived from an EMBL/GenBank/DDBJ whole genome shotgun (WGS) entry which is preliminary data.</text>
</comment>
<reference evidence="3" key="1">
    <citation type="journal article" date="2017" name="Proc. Natl. Acad. Sci. U.S.A.">
        <title>Simulation of Deepwater Horizon oil plume reveals substrate specialization within a complex community of hydrocarbon-degraders.</title>
        <authorList>
            <person name="Hu P."/>
            <person name="Dubinsky E.A."/>
            <person name="Probst A.J."/>
            <person name="Wang J."/>
            <person name="Sieber C.M.K."/>
            <person name="Tom L.M."/>
            <person name="Gardinali P."/>
            <person name="Banfield J.F."/>
            <person name="Atlas R.M."/>
            <person name="Andersen G.L."/>
        </authorList>
    </citation>
    <scope>NUCLEOTIDE SEQUENCE [LARGE SCALE GENOMIC DNA]</scope>
</reference>
<protein>
    <recommendedName>
        <fullName evidence="1">Haem-binding uptake Tiki superfamily ChaN domain-containing protein</fullName>
    </recommendedName>
</protein>
<gene>
    <name evidence="2" type="ORF">A9Q84_08790</name>
</gene>
<evidence type="ECO:0000313" key="2">
    <source>
        <dbReference type="EMBL" id="OUR96439.1"/>
    </source>
</evidence>
<feature type="domain" description="Haem-binding uptake Tiki superfamily ChaN" evidence="1">
    <location>
        <begin position="54"/>
        <end position="157"/>
    </location>
</feature>
<evidence type="ECO:0000259" key="1">
    <source>
        <dbReference type="Pfam" id="PF04187"/>
    </source>
</evidence>
<evidence type="ECO:0000313" key="3">
    <source>
        <dbReference type="Proteomes" id="UP000196531"/>
    </source>
</evidence>
<dbReference type="AlphaFoldDB" id="A0A1Y5FBT9"/>
<proteinExistence type="predicted"/>
<dbReference type="Pfam" id="PF04187">
    <property type="entry name" value="Cofac_haem_bdg"/>
    <property type="match status" value="1"/>
</dbReference>
<dbReference type="InterPro" id="IPR007314">
    <property type="entry name" value="Cofac_haem-bd_dom"/>
</dbReference>
<dbReference type="Proteomes" id="UP000196531">
    <property type="component" value="Unassembled WGS sequence"/>
</dbReference>
<sequence>MKTDITNIRKNIYNYMKKKALSLEGQLSKELISYQRSQRRYASRDFLISSYQKLIKSIKRSQIIYLGDFHSFDQSSRNLQRLIRSITETNDHIVLGVEFVHIKHQKEIDKYIRGHLTEIEFLENINYYESWRFPWSQYKVFFELAKKGGHQILALNSNGALSARDNKASEIIVEYLSIFPKSKILVLFGEYHIIPTKLPREVEKRTNAKFKQTIIHQNLDAVYWKLEDTQMGRKKTQIIEFEENEFSIQSSAPWVKYESMIYWYENLLEDPEFDIHEYIMESGLKSFNENATDTFVFLAEKMAKGLNLKIDRDILEDFNLYDHQKMNFILQKVEKIKKPTVSKYFKDLVVKGRSFKVPNTNDYYCSNYSINRLSYLGGIHLWQIQRNLQKNEAVSILSHSSQEKRFTFFVSQFCFAYFCSKIINPYRKCDLYSDLFEKSRMKTNLERNYHLQCLELIEHDTREINISEILKGQNLSKIYKMAKIIGYMFGDILFDQYFEKKSKKLPEIMEVLCHKEMNQENYLYLCKVLLPKRKYKTFRKRFF</sequence>
<organism evidence="2 3">
    <name type="scientific">Halobacteriovorax marinus</name>
    <dbReference type="NCBI Taxonomy" id="97084"/>
    <lineage>
        <taxon>Bacteria</taxon>
        <taxon>Pseudomonadati</taxon>
        <taxon>Bdellovibrionota</taxon>
        <taxon>Bacteriovoracia</taxon>
        <taxon>Bacteriovoracales</taxon>
        <taxon>Halobacteriovoraceae</taxon>
        <taxon>Halobacteriovorax</taxon>
    </lineage>
</organism>
<dbReference type="EMBL" id="MAAO01000006">
    <property type="protein sequence ID" value="OUR96439.1"/>
    <property type="molecule type" value="Genomic_DNA"/>
</dbReference>
<dbReference type="Gene3D" id="3.40.50.11550">
    <property type="match status" value="1"/>
</dbReference>
<accession>A0A1Y5FBT9</accession>